<comment type="caution">
    <text evidence="3">The sequence shown here is derived from an EMBL/GenBank/DDBJ whole genome shotgun (WGS) entry which is preliminary data.</text>
</comment>
<evidence type="ECO:0000259" key="2">
    <source>
        <dbReference type="PROSITE" id="PS50106"/>
    </source>
</evidence>
<dbReference type="PROSITE" id="PS50106">
    <property type="entry name" value="PDZ"/>
    <property type="match status" value="4"/>
</dbReference>
<sequence length="1143" mass="120471">MKLSLLLPAAAAASTASSSQLRIQHRSLLTSLGLRSLQSYTSEQCTAIITAMNEADADSSSSISPDEFYTILSADYPDLVGDASSFAELDLRFKAAFKSLACYCTVLGGGEDCCVGEDAAVDLATLSDDEALNSGTAGQYEEEICETMSWALGMETTTGTSTTAVAVTTTEVEAGTTAVSAVETDATEGSVTTEAVEGSTGATVGVESTEAAAESTESVVETTGATDAPLVGSDGTMIFVAIVADIDFASYSPQPESYDETTYYDAEEVLTNADENGILEDMQKGFVGLALDIFAELDGDTTTVAATTTAAVEEGATTAPPARMLRGHTSVRSLQDISFLIGGNLTTEVEDVPCPASLVYAPEGAPCLSFTYSISPPADALNDAETLTTFAEEMNSAIAAGDLYAKVTEINPDTLVSGSGEPGGDGDSFDTTTNVDGVEEGDNNEGEDNGGLPTGAIVGIVIAVLAVPIAFLAYKSCNKDDQSTVPSKPSHTSPTRGAVGATSSDDEVAGTASRTATAVALKPDASTKLGFTYKMYPDQIVIASVKEGSIFDGTPLKEGNEIISINGTEVKGMDKEGFRSLLTNLPEGNVTIVMNETVPLTILRVAAIKPEPTSKLGFTYKYIGNKIVVASVKDDGIFADTELKKGQEIVSINSKRVAGLNKDQFRGLLQSLPQGKIIISVKDIIEFSIMKIETTKPTADSKLGFMYKVLDDGIVVASVNDSGIFANTALSKGMEIVSINGKNVQKMTKERFRAYLSTIPAGNVTFVVVDQPKKWAKRGTTLTCTAVKEADDTKLGFTYKVMKDGATIESVGEYGIFASTDLAPGQEIVSVNGTPVAGKDRMEFRELLTSLKAGPVTIVVVDRSSKYETKGEVLVVEANKETESTKLGFTYKVLKDKVTIESVKPESIFGGTELGKGQEILSINGSAVRGMSRDQFRELLTGLPAGTVRLIVSDAFKATVAKGGVLSVTAEKESDDTKLGFTYKVLRDDITIETVKEEGIFGGTELKSGQKILRINGISTKGMDRNAFRDLLGGLTAGAVTIDVFDEAKKAADAAAAPAQAEEPTAAAEPEEEVVAEDEGAVAETQELTPEEEARLEEVKAEVRVLVEQATPGKSADDMLAQYEGREDELLSHLRKFAERSQK</sequence>
<dbReference type="Pfam" id="PF00595">
    <property type="entry name" value="PDZ"/>
    <property type="match status" value="3"/>
</dbReference>
<feature type="domain" description="PDZ" evidence="2">
    <location>
        <begin position="518"/>
        <end position="584"/>
    </location>
</feature>
<keyword evidence="4" id="KW-1185">Reference proteome</keyword>
<feature type="domain" description="PDZ" evidence="2">
    <location>
        <begin position="691"/>
        <end position="756"/>
    </location>
</feature>
<dbReference type="SUPFAM" id="SSF50156">
    <property type="entry name" value="PDZ domain-like"/>
    <property type="match status" value="6"/>
</dbReference>
<dbReference type="InterPro" id="IPR036034">
    <property type="entry name" value="PDZ_sf"/>
</dbReference>
<dbReference type="Gene3D" id="2.30.42.10">
    <property type="match status" value="6"/>
</dbReference>
<reference evidence="3 4" key="1">
    <citation type="submission" date="2024-10" db="EMBL/GenBank/DDBJ databases">
        <title>Updated reference genomes for cyclostephanoid diatoms.</title>
        <authorList>
            <person name="Roberts W.R."/>
            <person name="Alverson A.J."/>
        </authorList>
    </citation>
    <scope>NUCLEOTIDE SEQUENCE [LARGE SCALE GENOMIC DNA]</scope>
    <source>
        <strain evidence="3 4">AJA010-31</strain>
    </source>
</reference>
<dbReference type="InterPro" id="IPR001478">
    <property type="entry name" value="PDZ"/>
</dbReference>
<dbReference type="InterPro" id="IPR050716">
    <property type="entry name" value="MAGUK"/>
</dbReference>
<gene>
    <name evidence="3" type="ORF">ACHAWO_011035</name>
</gene>
<feature type="compositionally biased region" description="Acidic residues" evidence="1">
    <location>
        <begin position="437"/>
        <end position="448"/>
    </location>
</feature>
<dbReference type="SMART" id="SM00228">
    <property type="entry name" value="PDZ"/>
    <property type="match status" value="6"/>
</dbReference>
<accession>A0ABD3PCJ4</accession>
<feature type="compositionally biased region" description="Polar residues" evidence="1">
    <location>
        <begin position="483"/>
        <end position="495"/>
    </location>
</feature>
<dbReference type="AlphaFoldDB" id="A0ABD3PCJ4"/>
<protein>
    <recommendedName>
        <fullName evidence="2">PDZ domain-containing protein</fullName>
    </recommendedName>
</protein>
<evidence type="ECO:0000313" key="3">
    <source>
        <dbReference type="EMBL" id="KAL3785434.1"/>
    </source>
</evidence>
<feature type="region of interest" description="Disordered" evidence="1">
    <location>
        <begin position="1055"/>
        <end position="1096"/>
    </location>
</feature>
<feature type="compositionally biased region" description="Acidic residues" evidence="1">
    <location>
        <begin position="1069"/>
        <end position="1081"/>
    </location>
</feature>
<dbReference type="EMBL" id="JALLPJ020000693">
    <property type="protein sequence ID" value="KAL3785434.1"/>
    <property type="molecule type" value="Genomic_DNA"/>
</dbReference>
<organism evidence="3 4">
    <name type="scientific">Cyclotella atomus</name>
    <dbReference type="NCBI Taxonomy" id="382360"/>
    <lineage>
        <taxon>Eukaryota</taxon>
        <taxon>Sar</taxon>
        <taxon>Stramenopiles</taxon>
        <taxon>Ochrophyta</taxon>
        <taxon>Bacillariophyta</taxon>
        <taxon>Coscinodiscophyceae</taxon>
        <taxon>Thalassiosirophycidae</taxon>
        <taxon>Stephanodiscales</taxon>
        <taxon>Stephanodiscaceae</taxon>
        <taxon>Cyclotella</taxon>
    </lineage>
</organism>
<name>A0ABD3PCJ4_9STRA</name>
<dbReference type="Proteomes" id="UP001530400">
    <property type="component" value="Unassembled WGS sequence"/>
</dbReference>
<proteinExistence type="predicted"/>
<evidence type="ECO:0000256" key="1">
    <source>
        <dbReference type="SAM" id="MobiDB-lite"/>
    </source>
</evidence>
<feature type="region of interest" description="Disordered" evidence="1">
    <location>
        <begin position="414"/>
        <end position="450"/>
    </location>
</feature>
<feature type="domain" description="PDZ" evidence="2">
    <location>
        <begin position="875"/>
        <end position="940"/>
    </location>
</feature>
<feature type="compositionally biased region" description="Low complexity" evidence="1">
    <location>
        <begin position="1055"/>
        <end position="1068"/>
    </location>
</feature>
<feature type="domain" description="PDZ" evidence="2">
    <location>
        <begin position="967"/>
        <end position="1032"/>
    </location>
</feature>
<dbReference type="PANTHER" id="PTHR23122">
    <property type="entry name" value="MEMBRANE-ASSOCIATED GUANYLATE KINASE MAGUK"/>
    <property type="match status" value="1"/>
</dbReference>
<evidence type="ECO:0000313" key="4">
    <source>
        <dbReference type="Proteomes" id="UP001530400"/>
    </source>
</evidence>
<feature type="region of interest" description="Disordered" evidence="1">
    <location>
        <begin position="480"/>
        <end position="509"/>
    </location>
</feature>